<dbReference type="InterPro" id="IPR025697">
    <property type="entry name" value="CLU_dom"/>
</dbReference>
<feature type="region of interest" description="Disordered" evidence="3">
    <location>
        <begin position="304"/>
        <end position="333"/>
    </location>
</feature>
<keyword evidence="1" id="KW-0963">Cytoplasm</keyword>
<accession>L8GX49</accession>
<evidence type="ECO:0000259" key="4">
    <source>
        <dbReference type="PROSITE" id="PS51823"/>
    </source>
</evidence>
<dbReference type="PROSITE" id="PS51823">
    <property type="entry name" value="CLU"/>
    <property type="match status" value="1"/>
</dbReference>
<dbReference type="EMBL" id="KB007974">
    <property type="protein sequence ID" value="ELR17532.1"/>
    <property type="molecule type" value="Genomic_DNA"/>
</dbReference>
<name>L8GX49_ACACF</name>
<dbReference type="Pfam" id="PF12807">
    <property type="entry name" value="eIF3_p135"/>
    <property type="match status" value="1"/>
</dbReference>
<dbReference type="PANTHER" id="PTHR12601:SF16">
    <property type="entry name" value="CLU DOMAIN-CONTAINING PROTEIN"/>
    <property type="match status" value="1"/>
</dbReference>
<dbReference type="GO" id="GO:0048312">
    <property type="term" value="P:intracellular distribution of mitochondria"/>
    <property type="evidence" value="ECO:0007669"/>
    <property type="project" value="TreeGrafter"/>
</dbReference>
<feature type="region of interest" description="Disordered" evidence="3">
    <location>
        <begin position="605"/>
        <end position="632"/>
    </location>
</feature>
<organism evidence="5 6">
    <name type="scientific">Acanthamoeba castellanii (strain ATCC 30010 / Neff)</name>
    <dbReference type="NCBI Taxonomy" id="1257118"/>
    <lineage>
        <taxon>Eukaryota</taxon>
        <taxon>Amoebozoa</taxon>
        <taxon>Discosea</taxon>
        <taxon>Longamoebia</taxon>
        <taxon>Centramoebida</taxon>
        <taxon>Acanthamoebidae</taxon>
        <taxon>Acanthamoeba</taxon>
    </lineage>
</organism>
<dbReference type="InterPro" id="IPR003107">
    <property type="entry name" value="HAT"/>
</dbReference>
<dbReference type="OrthoDB" id="626167at2759"/>
<proteinExistence type="predicted"/>
<gene>
    <name evidence="5" type="ORF">ACA1_062860</name>
</gene>
<keyword evidence="2" id="KW-0040">ANK repeat</keyword>
<dbReference type="RefSeq" id="XP_004339545.1">
    <property type="nucleotide sequence ID" value="XM_004339497.1"/>
</dbReference>
<reference evidence="5 6" key="1">
    <citation type="journal article" date="2013" name="Genome Biol.">
        <title>Genome of Acanthamoeba castellanii highlights extensive lateral gene transfer and early evolution of tyrosine kinase signaling.</title>
        <authorList>
            <person name="Clarke M."/>
            <person name="Lohan A.J."/>
            <person name="Liu B."/>
            <person name="Lagkouvardos I."/>
            <person name="Roy S."/>
            <person name="Zafar N."/>
            <person name="Bertelli C."/>
            <person name="Schilde C."/>
            <person name="Kianianmomeni A."/>
            <person name="Burglin T.R."/>
            <person name="Frech C."/>
            <person name="Turcotte B."/>
            <person name="Kopec K.O."/>
            <person name="Synnott J.M."/>
            <person name="Choo C."/>
            <person name="Paponov I."/>
            <person name="Finkler A."/>
            <person name="Soon Heng Tan C."/>
            <person name="Hutchins A.P."/>
            <person name="Weinmeier T."/>
            <person name="Rattei T."/>
            <person name="Chu J.S."/>
            <person name="Gimenez G."/>
            <person name="Irimia M."/>
            <person name="Rigden D.J."/>
            <person name="Fitzpatrick D.A."/>
            <person name="Lorenzo-Morales J."/>
            <person name="Bateman A."/>
            <person name="Chiu C.H."/>
            <person name="Tang P."/>
            <person name="Hegemann P."/>
            <person name="Fromm H."/>
            <person name="Raoult D."/>
            <person name="Greub G."/>
            <person name="Miranda-Saavedra D."/>
            <person name="Chen N."/>
            <person name="Nash P."/>
            <person name="Ginger M.L."/>
            <person name="Horn M."/>
            <person name="Schaap P."/>
            <person name="Caler L."/>
            <person name="Loftus B."/>
        </authorList>
    </citation>
    <scope>NUCLEOTIDE SEQUENCE [LARGE SCALE GENOMIC DNA]</scope>
    <source>
        <strain evidence="5 6">Neff</strain>
    </source>
</reference>
<dbReference type="Gene3D" id="1.25.40.10">
    <property type="entry name" value="Tetratricopeptide repeat domain"/>
    <property type="match status" value="1"/>
</dbReference>
<dbReference type="GeneID" id="14918424"/>
<feature type="repeat" description="ANK" evidence="2">
    <location>
        <begin position="200"/>
        <end position="232"/>
    </location>
</feature>
<sequence>MNKMLALMVKEGNLKEVKKLFPKKSNSKSRPGEWTAEQATETVDRRGQNILHLAVEANQMEIVRFLIEGQSMGHNTVDKSGWTPLHIACAAGNLEMIEYLVLRVGVDVNLVSVDQSTPLHYFVRHVPPPQIEAGSSSTLRRHNVHDRSEARKSLFGLRRLRSEEDLMGGNGSQSDTYFRVLGALLHQKGRESLINAKNKNGDTPLHTAATRGSPHVLTFLIQRNANINALNNYGETALHMAVRAGMEQVVSLLLEAGIDSSIAAPKTGTARDIAAGQEAKHIVELLDARAAAVGRPVVTTFATAKGESGASPKAQEKGETAGTPRAEKEESVRVRNPTFSLTLPRNLHHKVGETSMNRYKRSSVVDRRVVEQTPARRFVVLTTPDTHTARNLVRYSSSCLQHTRSAPKAPLFTRHPHSEDAAKHSPMVFEKCLVQPANATEATSAKKADSLSRLFAMMQPSSDKDKEGPTTDKPILPEPDLDQERFQARREELILRLRKRAFALSEMDIEMSRRASFRARSNTYFSRHRGDSIVGAVASPLNSPGPPAVKATVNTRRMKPERPPSLQFNPNGSGSFIGLRGTFVGRRKRSASDLEKPTPQLFNLALVRSDGSDDDEDEEGSGDEEELCEGWLYDETGDEDKGYISCMAEARRELAIYEQELKECEDGEGKREALPLGHAARKGIKRLLERRSMDFSSSPRKSRGTEAVLIGSAPQKSARNTDWSTSFARVLDSLRCSDVGEDSEDMVIAYSSLVQLVTDFTSTVRPFAKAIISELCFPASQKTIRPLSTCGVEEFVAQDIHFRVANNSSNLFPSTEGASKAMSHDMQALMHMVACVIEEKIRDVYFPLTCTVDFRGFRIYATSCPPGKGDVVHGDSGGGGAEAVKWNRTVHKKLKKICRRLNLQSYSAGWAKFYTPTDLIATREWDGRLYLANFGRLFPCEQPPPDVKGAHLVRLLRPEFVIKYPRALCSEAYNPAKTTAASEHEEQIDEATTYLKTVLVPDFAREMDGWDVSLYSSQFLTSTLHSRGINLRYLGLVRHHSTSVAWRWYLMIEMVSRVTKYLLRAAMRYHVRKHATENAPGESQLVSSMVDILNLTLGVGEDAEMFWKDDMQPLLESKFEGCITGATPAFNLRHYVVTPHADVKGETDGRLWIYQHINESVGLRWVKASKKLFQGNPRAFDADYPLDDADFSRLVDRIESTPLSLYAQGYLMYRKAAFKAEEKQDKEARHFYILAVDYFKRALRQGYGSANLYTLLADSHVALTQLEKADMYYESAVAVSKQDPQILLKYAIFLEKCNLFEQAEDTYLLALSKDRDPQSRILCTYADFLFTHLHAYVDAHHLYLAAIKTLNPLSSACNNYACMSLKMANELLMSEQPGEGMKQKREELVERARVYFELALRRDPKHPQHLRNFGLFLKQHFSNEYTVCISGRFMTADELMGRAGQEEKEREQRAKEGLP</sequence>
<dbReference type="GO" id="GO:0006396">
    <property type="term" value="P:RNA processing"/>
    <property type="evidence" value="ECO:0007669"/>
    <property type="project" value="InterPro"/>
</dbReference>
<dbReference type="GO" id="GO:0003729">
    <property type="term" value="F:mRNA binding"/>
    <property type="evidence" value="ECO:0007669"/>
    <property type="project" value="TreeGrafter"/>
</dbReference>
<feature type="region of interest" description="Disordered" evidence="3">
    <location>
        <begin position="459"/>
        <end position="484"/>
    </location>
</feature>
<evidence type="ECO:0000256" key="3">
    <source>
        <dbReference type="SAM" id="MobiDB-lite"/>
    </source>
</evidence>
<dbReference type="InterPro" id="IPR027523">
    <property type="entry name" value="CLU_prot"/>
</dbReference>
<dbReference type="PRINTS" id="PR01415">
    <property type="entry name" value="ANKYRIN"/>
</dbReference>
<evidence type="ECO:0000313" key="6">
    <source>
        <dbReference type="Proteomes" id="UP000011083"/>
    </source>
</evidence>
<dbReference type="STRING" id="1257118.L8GX49"/>
<dbReference type="SMART" id="SM00248">
    <property type="entry name" value="ANK"/>
    <property type="match status" value="4"/>
</dbReference>
<dbReference type="SUPFAM" id="SSF48452">
    <property type="entry name" value="TPR-like"/>
    <property type="match status" value="1"/>
</dbReference>
<dbReference type="InterPro" id="IPR011990">
    <property type="entry name" value="TPR-like_helical_dom_sf"/>
</dbReference>
<dbReference type="PROSITE" id="PS50297">
    <property type="entry name" value="ANK_REP_REGION"/>
    <property type="match status" value="4"/>
</dbReference>
<dbReference type="InterPro" id="IPR036770">
    <property type="entry name" value="Ankyrin_rpt-contain_sf"/>
</dbReference>
<evidence type="ECO:0000256" key="2">
    <source>
        <dbReference type="PROSITE-ProRule" id="PRU00023"/>
    </source>
</evidence>
<dbReference type="Proteomes" id="UP000011083">
    <property type="component" value="Unassembled WGS sequence"/>
</dbReference>
<dbReference type="PROSITE" id="PS50088">
    <property type="entry name" value="ANK_REPEAT"/>
    <property type="match status" value="4"/>
</dbReference>
<evidence type="ECO:0000313" key="5">
    <source>
        <dbReference type="EMBL" id="ELR17532.1"/>
    </source>
</evidence>
<dbReference type="SMART" id="SM00386">
    <property type="entry name" value="HAT"/>
    <property type="match status" value="3"/>
</dbReference>
<dbReference type="Pfam" id="PF13236">
    <property type="entry name" value="CLU"/>
    <property type="match status" value="1"/>
</dbReference>
<evidence type="ECO:0000256" key="1">
    <source>
        <dbReference type="ARBA" id="ARBA00022490"/>
    </source>
</evidence>
<keyword evidence="6" id="KW-1185">Reference proteome</keyword>
<feature type="repeat" description="ANK" evidence="2">
    <location>
        <begin position="80"/>
        <end position="113"/>
    </location>
</feature>
<dbReference type="InterPro" id="IPR002110">
    <property type="entry name" value="Ankyrin_rpt"/>
</dbReference>
<dbReference type="PANTHER" id="PTHR12601">
    <property type="entry name" value="EUKARYOTIC TRANSLATION INITIATION FACTOR 3 SUBUNIT EIF-3"/>
    <property type="match status" value="1"/>
</dbReference>
<feature type="repeat" description="ANK" evidence="2">
    <location>
        <begin position="46"/>
        <end position="68"/>
    </location>
</feature>
<dbReference type="SUPFAM" id="SSF48403">
    <property type="entry name" value="Ankyrin repeat"/>
    <property type="match status" value="1"/>
</dbReference>
<dbReference type="InterPro" id="IPR033646">
    <property type="entry name" value="CLU-central"/>
</dbReference>
<feature type="compositionally biased region" description="Acidic residues" evidence="3">
    <location>
        <begin position="612"/>
        <end position="628"/>
    </location>
</feature>
<dbReference type="GO" id="GO:0005737">
    <property type="term" value="C:cytoplasm"/>
    <property type="evidence" value="ECO:0007669"/>
    <property type="project" value="TreeGrafter"/>
</dbReference>
<feature type="repeat" description="ANK" evidence="2">
    <location>
        <begin position="233"/>
        <end position="265"/>
    </location>
</feature>
<feature type="domain" description="Clu" evidence="4">
    <location>
        <begin position="700"/>
        <end position="945"/>
    </location>
</feature>
<dbReference type="Pfam" id="PF12796">
    <property type="entry name" value="Ank_2"/>
    <property type="match status" value="2"/>
</dbReference>
<dbReference type="KEGG" id="acan:ACA1_062860"/>
<dbReference type="Gene3D" id="1.25.40.20">
    <property type="entry name" value="Ankyrin repeat-containing domain"/>
    <property type="match status" value="2"/>
</dbReference>
<dbReference type="VEuPathDB" id="AmoebaDB:ACA1_062860"/>
<feature type="compositionally biased region" description="Basic and acidic residues" evidence="3">
    <location>
        <begin position="314"/>
        <end position="333"/>
    </location>
</feature>
<protein>
    <submittedName>
        <fullName evidence="5">Ankyrin repeat-containing protein</fullName>
    </submittedName>
</protein>